<dbReference type="Proteomes" id="UP000541444">
    <property type="component" value="Unassembled WGS sequence"/>
</dbReference>
<organism evidence="3 4">
    <name type="scientific">Kingdonia uniflora</name>
    <dbReference type="NCBI Taxonomy" id="39325"/>
    <lineage>
        <taxon>Eukaryota</taxon>
        <taxon>Viridiplantae</taxon>
        <taxon>Streptophyta</taxon>
        <taxon>Embryophyta</taxon>
        <taxon>Tracheophyta</taxon>
        <taxon>Spermatophyta</taxon>
        <taxon>Magnoliopsida</taxon>
        <taxon>Ranunculales</taxon>
        <taxon>Circaeasteraceae</taxon>
        <taxon>Kingdonia</taxon>
    </lineage>
</organism>
<feature type="coiled-coil region" evidence="1">
    <location>
        <begin position="155"/>
        <end position="210"/>
    </location>
</feature>
<dbReference type="OrthoDB" id="1892195at2759"/>
<dbReference type="Pfam" id="PF03469">
    <property type="entry name" value="XH"/>
    <property type="match status" value="1"/>
</dbReference>
<evidence type="ECO:0000313" key="3">
    <source>
        <dbReference type="EMBL" id="KAF6171264.1"/>
    </source>
</evidence>
<evidence type="ECO:0000259" key="2">
    <source>
        <dbReference type="Pfam" id="PF03469"/>
    </source>
</evidence>
<dbReference type="PANTHER" id="PTHR21596:SF3">
    <property type="entry name" value="FACTOR OF DNA METHYLATION 1-RELATED"/>
    <property type="match status" value="1"/>
</dbReference>
<name>A0A7J7NWD9_9MAGN</name>
<sequence>METRRNVKYHGNHLSLITDTNGTLTKKRKTDAGKGFIEEGTLREVFVRFSPIYLDDVEVSSTTWSEDKEGELKNALEELVKTWIVLKDNLMYMSSMEQKKAYEDILRLTEKHKEEKEFALQKVKEDLDVKQKLELDIQGLKNTLKMMKPMGSEEDKGLELKMIEMDKELKEKEEEINYLSSLINTLMVNCRQITDELQEARNELIKENVKKSDWHPIKVVSEAGKTSTRAIINEEDEKLKILKNEYGIEVYEAVTKVKMELYENNASGGYTVPVLWNFKEERKATLKEVIIYILKQIKFKRKRT</sequence>
<dbReference type="AlphaFoldDB" id="A0A7J7NWD9"/>
<evidence type="ECO:0000313" key="4">
    <source>
        <dbReference type="Proteomes" id="UP000541444"/>
    </source>
</evidence>
<accession>A0A7J7NWD9</accession>
<dbReference type="EMBL" id="JACGCM010000510">
    <property type="protein sequence ID" value="KAF6171264.1"/>
    <property type="molecule type" value="Genomic_DNA"/>
</dbReference>
<feature type="domain" description="Factor of DNA methylation 1-5/IDN2" evidence="2">
    <location>
        <begin position="196"/>
        <end position="302"/>
    </location>
</feature>
<protein>
    <recommendedName>
        <fullName evidence="2">Factor of DNA methylation 1-5/IDN2 domain-containing protein</fullName>
    </recommendedName>
</protein>
<dbReference type="InterPro" id="IPR045177">
    <property type="entry name" value="FDM1-5/IDN2"/>
</dbReference>
<dbReference type="InterPro" id="IPR005379">
    <property type="entry name" value="FDM1-5/IDN2_XH"/>
</dbReference>
<comment type="caution">
    <text evidence="3">The sequence shown here is derived from an EMBL/GenBank/DDBJ whole genome shotgun (WGS) entry which is preliminary data.</text>
</comment>
<reference evidence="3 4" key="1">
    <citation type="journal article" date="2020" name="IScience">
        <title>Genome Sequencing of the Endangered Kingdonia uniflora (Circaeasteraceae, Ranunculales) Reveals Potential Mechanisms of Evolutionary Specialization.</title>
        <authorList>
            <person name="Sun Y."/>
            <person name="Deng T."/>
            <person name="Zhang A."/>
            <person name="Moore M.J."/>
            <person name="Landis J.B."/>
            <person name="Lin N."/>
            <person name="Zhang H."/>
            <person name="Zhang X."/>
            <person name="Huang J."/>
            <person name="Zhang X."/>
            <person name="Sun H."/>
            <person name="Wang H."/>
        </authorList>
    </citation>
    <scope>NUCLEOTIDE SEQUENCE [LARGE SCALE GENOMIC DNA]</scope>
    <source>
        <strain evidence="3">TB1705</strain>
        <tissue evidence="3">Leaf</tissue>
    </source>
</reference>
<gene>
    <name evidence="3" type="ORF">GIB67_036932</name>
</gene>
<keyword evidence="4" id="KW-1185">Reference proteome</keyword>
<keyword evidence="1" id="KW-0175">Coiled coil</keyword>
<evidence type="ECO:0000256" key="1">
    <source>
        <dbReference type="SAM" id="Coils"/>
    </source>
</evidence>
<dbReference type="GO" id="GO:0080188">
    <property type="term" value="P:gene silencing by siRNA-directed DNA methylation"/>
    <property type="evidence" value="ECO:0007669"/>
    <property type="project" value="InterPro"/>
</dbReference>
<proteinExistence type="predicted"/>
<dbReference type="PANTHER" id="PTHR21596">
    <property type="entry name" value="RIBONUCLEASE P SUBUNIT P38"/>
    <property type="match status" value="1"/>
</dbReference>